<keyword evidence="2" id="KW-0732">Signal</keyword>
<proteinExistence type="inferred from homology"/>
<organism evidence="3 4">
    <name type="scientific">Sediminicoccus rosea</name>
    <dbReference type="NCBI Taxonomy" id="1225128"/>
    <lineage>
        <taxon>Bacteria</taxon>
        <taxon>Pseudomonadati</taxon>
        <taxon>Pseudomonadota</taxon>
        <taxon>Alphaproteobacteria</taxon>
        <taxon>Acetobacterales</taxon>
        <taxon>Roseomonadaceae</taxon>
        <taxon>Sediminicoccus</taxon>
    </lineage>
</organism>
<dbReference type="PANTHER" id="PTHR42928">
    <property type="entry name" value="TRICARBOXYLATE-BINDING PROTEIN"/>
    <property type="match status" value="1"/>
</dbReference>
<evidence type="ECO:0000256" key="2">
    <source>
        <dbReference type="SAM" id="SignalP"/>
    </source>
</evidence>
<sequence>MNRRQLLAATPLLATPALVQAQPAWPNRSVRVIIPFTPGGASDLMMRPVAERLERMLGQSFVIDNRPGGGGAVGVGAAANERPDGYTLLMSTAGPLVLLPSMMANLPYNPARSFTYISLMGGAPIVCAVKGDSPIRSLADYATAAKRAPDAVSFGSSGIGSMGHLTGVLFGMEAGAQLLHAPFRGAPEAQTAVLGGTTTSLWDTAAANVQAIRAGTMRGLCVSSAQRAAILPDVPTAREAGFANVVSLNWFMLCAPAGLPPAIGERLGAAVREILAEPAIRERMDSIAFVPGENVPQAGLAAWVQGEQQRWAPVVRASGASM</sequence>
<dbReference type="CDD" id="cd07012">
    <property type="entry name" value="PBP2_Bug_TTT"/>
    <property type="match status" value="1"/>
</dbReference>
<dbReference type="RefSeq" id="WP_318648685.1">
    <property type="nucleotide sequence ID" value="NZ_CP137852.1"/>
</dbReference>
<name>A0ABZ0PGF8_9PROT</name>
<evidence type="ECO:0000313" key="4">
    <source>
        <dbReference type="Proteomes" id="UP001305521"/>
    </source>
</evidence>
<dbReference type="InterPro" id="IPR005064">
    <property type="entry name" value="BUG"/>
</dbReference>
<keyword evidence="4" id="KW-1185">Reference proteome</keyword>
<dbReference type="PIRSF" id="PIRSF017082">
    <property type="entry name" value="YflP"/>
    <property type="match status" value="1"/>
</dbReference>
<feature type="chain" id="PRO_5045388000" evidence="2">
    <location>
        <begin position="22"/>
        <end position="322"/>
    </location>
</feature>
<dbReference type="Pfam" id="PF03401">
    <property type="entry name" value="TctC"/>
    <property type="match status" value="1"/>
</dbReference>
<evidence type="ECO:0000256" key="1">
    <source>
        <dbReference type="ARBA" id="ARBA00006987"/>
    </source>
</evidence>
<comment type="similarity">
    <text evidence="1">Belongs to the UPF0065 (bug) family.</text>
</comment>
<dbReference type="Gene3D" id="3.40.190.150">
    <property type="entry name" value="Bordetella uptake gene, domain 1"/>
    <property type="match status" value="1"/>
</dbReference>
<dbReference type="InterPro" id="IPR042100">
    <property type="entry name" value="Bug_dom1"/>
</dbReference>
<dbReference type="Proteomes" id="UP001305521">
    <property type="component" value="Chromosome"/>
</dbReference>
<gene>
    <name evidence="3" type="ORF">R9Z33_21830</name>
</gene>
<accession>A0ABZ0PGF8</accession>
<evidence type="ECO:0000313" key="3">
    <source>
        <dbReference type="EMBL" id="WPB84721.1"/>
    </source>
</evidence>
<dbReference type="EMBL" id="CP137852">
    <property type="protein sequence ID" value="WPB84721.1"/>
    <property type="molecule type" value="Genomic_DNA"/>
</dbReference>
<dbReference type="Gene3D" id="3.40.190.10">
    <property type="entry name" value="Periplasmic binding protein-like II"/>
    <property type="match status" value="1"/>
</dbReference>
<dbReference type="PANTHER" id="PTHR42928:SF5">
    <property type="entry name" value="BLR1237 PROTEIN"/>
    <property type="match status" value="1"/>
</dbReference>
<protein>
    <submittedName>
        <fullName evidence="3">Tripartite tricarboxylate transporter substrate binding protein</fullName>
    </submittedName>
</protein>
<feature type="signal peptide" evidence="2">
    <location>
        <begin position="1"/>
        <end position="21"/>
    </location>
</feature>
<reference evidence="3 4" key="1">
    <citation type="submission" date="2023-11" db="EMBL/GenBank/DDBJ databases">
        <title>Arctic aerobic anoxygenic photoheterotroph Sediminicoccus rosea KRV36 adapts its photosynthesis to long days of polar summer.</title>
        <authorList>
            <person name="Tomasch J."/>
            <person name="Kopejtka K."/>
            <person name="Bily T."/>
            <person name="Gardiner A.T."/>
            <person name="Gardian Z."/>
            <person name="Shivaramu S."/>
            <person name="Koblizek M."/>
            <person name="Engelhardt F."/>
            <person name="Kaftan D."/>
        </authorList>
    </citation>
    <scope>NUCLEOTIDE SEQUENCE [LARGE SCALE GENOMIC DNA]</scope>
    <source>
        <strain evidence="3 4">R-30</strain>
    </source>
</reference>